<reference evidence="2" key="4">
    <citation type="submission" date="2015-07" db="EMBL/GenBank/DDBJ databases">
        <title>Complete genome sequence of Streptomyces ambofaciens ATCC 23877, the spiramycin producer.</title>
        <authorList>
            <person name="Thibessard A."/>
            <person name="Haas D."/>
            <person name="Gerbaud C."/>
            <person name="Aigle B."/>
            <person name="Lautru S."/>
            <person name="Pernodet J.-L."/>
            <person name="Leblond P."/>
        </authorList>
    </citation>
    <scope>NUCLEOTIDE SEQUENCE [LARGE SCALE GENOMIC DNA]</scope>
    <source>
        <strain evidence="2">ATCC 23877</strain>
    </source>
</reference>
<dbReference type="EMBL" id="CP012382">
    <property type="protein sequence ID" value="AKZ59535.1"/>
    <property type="molecule type" value="Genomic_DNA"/>
</dbReference>
<dbReference type="RefSeq" id="WP_053140105.1">
    <property type="nucleotide sequence ID" value="NZ_CP012382.1"/>
</dbReference>
<keyword evidence="1" id="KW-0472">Membrane</keyword>
<evidence type="ECO:0000313" key="4">
    <source>
        <dbReference type="Proteomes" id="UP000061018"/>
    </source>
</evidence>
<dbReference type="KEGG" id="samb:SAM23877_6490"/>
<dbReference type="AlphaFoldDB" id="A0AE81"/>
<organism evidence="3">
    <name type="scientific">Streptomyces ambofaciens (strain ATCC 23877 / 3486 / DSM 40053 / JCM 4204 / NBRC 12836 / NRRL B-2516)</name>
    <dbReference type="NCBI Taxonomy" id="278992"/>
    <lineage>
        <taxon>Bacteria</taxon>
        <taxon>Bacillati</taxon>
        <taxon>Actinomycetota</taxon>
        <taxon>Actinomycetes</taxon>
        <taxon>Kitasatosporales</taxon>
        <taxon>Streptomycetaceae</taxon>
        <taxon>Streptomyces</taxon>
    </lineage>
</organism>
<sequence length="193" mass="20790">MDFVMSKEYAALVVSVDAALLVVGTVQSHTLAKSATATFVRLQKRRETAMRALSNRLQAGEEPTAEELAQADRHSRPSFLPAASVGLLGSLWGVLSMALVTGLVGSVFWTATENPGPAPWLANFTAWATFVSANFLVLEAAVQFAGAVRAIPEADVARSNIGADLYDQATQRLNEYRHARRRPEPDPDPAQTP</sequence>
<evidence type="ECO:0000313" key="2">
    <source>
        <dbReference type="EMBL" id="AKZ59535.1"/>
    </source>
</evidence>
<reference evidence="3" key="2">
    <citation type="journal article" date="2006" name="Mol. Biol. Evol.">
        <title>Evolution of the terminal regions of the Streptomyces linear chromosome.</title>
        <authorList>
            <person name="Choulet F."/>
            <person name="Aigle B."/>
            <person name="Gallois A."/>
            <person name="Mangenot S."/>
            <person name="Gerbaud C."/>
            <person name="Truong C."/>
            <person name="Francou F.X."/>
            <person name="Fourrier C."/>
            <person name="Guerineau M."/>
            <person name="Decaris B."/>
            <person name="Barbe V."/>
            <person name="Pernodet J.L."/>
            <person name="Leblond P."/>
        </authorList>
    </citation>
    <scope>NUCLEOTIDE SEQUENCE</scope>
    <source>
        <strain evidence="3">ATCC 23877</strain>
    </source>
</reference>
<dbReference type="Proteomes" id="UP000061018">
    <property type="component" value="Chromosome"/>
</dbReference>
<feature type="transmembrane region" description="Helical" evidence="1">
    <location>
        <begin position="79"/>
        <end position="108"/>
    </location>
</feature>
<gene>
    <name evidence="2" type="ORF">SAM23877_6490</name>
    <name evidence="3" type="ORF">SAMR1081</name>
</gene>
<dbReference type="EMBL" id="AM238664">
    <property type="protein sequence ID" value="CAJ88790.1"/>
    <property type="molecule type" value="Genomic_DNA"/>
</dbReference>
<reference evidence="3" key="1">
    <citation type="journal article" date="2006" name="Microbiology (Mosc.)">
        <title>Multiple biosynthetic and uptake systems mediate siderophore-dependent iron acquisition in Streptomyces coelicolor A3(2) and Streptomyces ambofaciens ATCC 23877.</title>
        <authorList>
            <person name="Barona-Gomez F."/>
            <person name="Lautru S."/>
            <person name="Francou F.X."/>
            <person name="Leblond P."/>
            <person name="Pernodet J.L."/>
            <person name="Challis G.L."/>
        </authorList>
    </citation>
    <scope>NUCLEOTIDE SEQUENCE</scope>
    <source>
        <strain evidence="3">ATCC 23877</strain>
    </source>
</reference>
<keyword evidence="1" id="KW-1133">Transmembrane helix</keyword>
<reference evidence="4" key="3">
    <citation type="journal article" date="2015" name="J. Biotechnol.">
        <title>Complete genome sequence of Streptomyces ambofaciens ATCC 23877, the spiramycin producer.</title>
        <authorList>
            <person name="Thibessard A."/>
            <person name="Haas D."/>
            <person name="Gerbaud C."/>
            <person name="Aigle B."/>
            <person name="Lautru S."/>
            <person name="Pernodet J.L."/>
            <person name="Leblond P."/>
        </authorList>
    </citation>
    <scope>NUCLEOTIDE SEQUENCE [LARGE SCALE GENOMIC DNA]</scope>
    <source>
        <strain evidence="4">ATCC 23877 / 3486 / DSM 40053 / JCM 4204 / NBRC 12836 / NRRL B-2516</strain>
    </source>
</reference>
<evidence type="ECO:0000256" key="1">
    <source>
        <dbReference type="SAM" id="Phobius"/>
    </source>
</evidence>
<proteinExistence type="predicted"/>
<keyword evidence="1" id="KW-0812">Transmembrane</keyword>
<accession>A0AE81</accession>
<feature type="transmembrane region" description="Helical" evidence="1">
    <location>
        <begin position="120"/>
        <end position="142"/>
    </location>
</feature>
<evidence type="ECO:0000313" key="3">
    <source>
        <dbReference type="EMBL" id="CAJ88790.1"/>
    </source>
</evidence>
<protein>
    <submittedName>
        <fullName evidence="3">Uncharacterized protein</fullName>
    </submittedName>
</protein>
<name>A0AE81_STRA7</name>